<organism evidence="1 2">
    <name type="scientific">Thalictrum thalictroides</name>
    <name type="common">Rue-anemone</name>
    <name type="synonym">Anemone thalictroides</name>
    <dbReference type="NCBI Taxonomy" id="46969"/>
    <lineage>
        <taxon>Eukaryota</taxon>
        <taxon>Viridiplantae</taxon>
        <taxon>Streptophyta</taxon>
        <taxon>Embryophyta</taxon>
        <taxon>Tracheophyta</taxon>
        <taxon>Spermatophyta</taxon>
        <taxon>Magnoliopsida</taxon>
        <taxon>Ranunculales</taxon>
        <taxon>Ranunculaceae</taxon>
        <taxon>Thalictroideae</taxon>
        <taxon>Thalictrum</taxon>
    </lineage>
</organism>
<dbReference type="EMBL" id="JABWDY010013128">
    <property type="protein sequence ID" value="KAF5198553.1"/>
    <property type="molecule type" value="Genomic_DNA"/>
</dbReference>
<accession>A0A7J6WNN7</accession>
<evidence type="ECO:0000313" key="2">
    <source>
        <dbReference type="Proteomes" id="UP000554482"/>
    </source>
</evidence>
<evidence type="ECO:0000313" key="1">
    <source>
        <dbReference type="EMBL" id="KAF5198553.1"/>
    </source>
</evidence>
<dbReference type="AlphaFoldDB" id="A0A7J6WNN7"/>
<proteinExistence type="predicted"/>
<keyword evidence="2" id="KW-1185">Reference proteome</keyword>
<dbReference type="Proteomes" id="UP000554482">
    <property type="component" value="Unassembled WGS sequence"/>
</dbReference>
<sequence>MHIGTDGLRLGLIVHCTCWWFLVTPYHEEKQVNAVARLTEQVNAVARLTKRGLKFKDEKRRPKKKVAAELEWLRRFKKPSRMQQINEESLSIQYEQVTSILFHQALTILMVLLDYIYSMEQQMIRSVNFPR</sequence>
<reference evidence="1 2" key="1">
    <citation type="submission" date="2020-06" db="EMBL/GenBank/DDBJ databases">
        <title>Transcriptomic and genomic resources for Thalictrum thalictroides and T. hernandezii: Facilitating candidate gene discovery in an emerging model plant lineage.</title>
        <authorList>
            <person name="Arias T."/>
            <person name="Riano-Pachon D.M."/>
            <person name="Di Stilio V.S."/>
        </authorList>
    </citation>
    <scope>NUCLEOTIDE SEQUENCE [LARGE SCALE GENOMIC DNA]</scope>
    <source>
        <strain evidence="2">cv. WT478/WT964</strain>
        <tissue evidence="1">Leaves</tissue>
    </source>
</reference>
<protein>
    <submittedName>
        <fullName evidence="1">Uncharacterized protein</fullName>
    </submittedName>
</protein>
<comment type="caution">
    <text evidence="1">The sequence shown here is derived from an EMBL/GenBank/DDBJ whole genome shotgun (WGS) entry which is preliminary data.</text>
</comment>
<name>A0A7J6WNN7_THATH</name>
<gene>
    <name evidence="1" type="ORF">FRX31_011858</name>
</gene>